<gene>
    <name evidence="2" type="ORF">COCCADRAFT_88263</name>
</gene>
<protein>
    <recommendedName>
        <fullName evidence="4">DUF4238 domain-containing protein</fullName>
    </recommendedName>
</protein>
<dbReference type="EMBL" id="KI964562">
    <property type="protein sequence ID" value="EUC36400.1"/>
    <property type="molecule type" value="Genomic_DNA"/>
</dbReference>
<dbReference type="OrthoDB" id="5340163at2759"/>
<evidence type="ECO:0000256" key="1">
    <source>
        <dbReference type="SAM" id="MobiDB-lite"/>
    </source>
</evidence>
<dbReference type="InterPro" id="IPR025332">
    <property type="entry name" value="DUF4238"/>
</dbReference>
<reference evidence="2 3" key="1">
    <citation type="journal article" date="2013" name="PLoS Genet.">
        <title>Comparative genome structure, secondary metabolite, and effector coding capacity across Cochliobolus pathogens.</title>
        <authorList>
            <person name="Condon B.J."/>
            <person name="Leng Y."/>
            <person name="Wu D."/>
            <person name="Bushley K.E."/>
            <person name="Ohm R.A."/>
            <person name="Otillar R."/>
            <person name="Martin J."/>
            <person name="Schackwitz W."/>
            <person name="Grimwood J."/>
            <person name="MohdZainudin N."/>
            <person name="Xue C."/>
            <person name="Wang R."/>
            <person name="Manning V.A."/>
            <person name="Dhillon B."/>
            <person name="Tu Z.J."/>
            <person name="Steffenson B.J."/>
            <person name="Salamov A."/>
            <person name="Sun H."/>
            <person name="Lowry S."/>
            <person name="LaButti K."/>
            <person name="Han J."/>
            <person name="Copeland A."/>
            <person name="Lindquist E."/>
            <person name="Barry K."/>
            <person name="Schmutz J."/>
            <person name="Baker S.E."/>
            <person name="Ciuffetti L.M."/>
            <person name="Grigoriev I.V."/>
            <person name="Zhong S."/>
            <person name="Turgeon B.G."/>
        </authorList>
    </citation>
    <scope>NUCLEOTIDE SEQUENCE [LARGE SCALE GENOMIC DNA]</scope>
    <source>
        <strain evidence="2 3">26-R-13</strain>
    </source>
</reference>
<dbReference type="Pfam" id="PF14022">
    <property type="entry name" value="DUF4238"/>
    <property type="match status" value="2"/>
</dbReference>
<evidence type="ECO:0008006" key="4">
    <source>
        <dbReference type="Google" id="ProtNLM"/>
    </source>
</evidence>
<dbReference type="HOGENOM" id="CLU_022619_0_0_1"/>
<organism evidence="2 3">
    <name type="scientific">Cochliobolus carbonum (strain 26-R-13)</name>
    <name type="common">Maize leaf spot fungus</name>
    <name type="synonym">Bipolaris zeicola</name>
    <dbReference type="NCBI Taxonomy" id="930089"/>
    <lineage>
        <taxon>Eukaryota</taxon>
        <taxon>Fungi</taxon>
        <taxon>Dikarya</taxon>
        <taxon>Ascomycota</taxon>
        <taxon>Pezizomycotina</taxon>
        <taxon>Dothideomycetes</taxon>
        <taxon>Pleosporomycetidae</taxon>
        <taxon>Pleosporales</taxon>
        <taxon>Pleosporineae</taxon>
        <taxon>Pleosporaceae</taxon>
        <taxon>Bipolaris</taxon>
    </lineage>
</organism>
<accession>W6YFE1</accession>
<dbReference type="AlphaFoldDB" id="W6YFE1"/>
<evidence type="ECO:0000313" key="3">
    <source>
        <dbReference type="Proteomes" id="UP000053841"/>
    </source>
</evidence>
<dbReference type="KEGG" id="bze:COCCADRAFT_88263"/>
<keyword evidence="3" id="KW-1185">Reference proteome</keyword>
<evidence type="ECO:0000313" key="2">
    <source>
        <dbReference type="EMBL" id="EUC36400.1"/>
    </source>
</evidence>
<feature type="region of interest" description="Disordered" evidence="1">
    <location>
        <begin position="24"/>
        <end position="44"/>
    </location>
</feature>
<dbReference type="RefSeq" id="XP_007709333.1">
    <property type="nucleotide sequence ID" value="XM_007711143.1"/>
</dbReference>
<name>W6YFE1_COCC2</name>
<feature type="compositionally biased region" description="Basic residues" evidence="1">
    <location>
        <begin position="29"/>
        <end position="43"/>
    </location>
</feature>
<dbReference type="Proteomes" id="UP000053841">
    <property type="component" value="Unassembled WGS sequence"/>
</dbReference>
<sequence>MASTQYQHYIPQFMLRRFAVVEQTSPSKVSKRNRKSEKQHRNRNATVKVLHLRRSPPKITNELVRRTFGQQDMYNDGLKDCVETKIYPPDALWLAQHVRSMYMAFVTPSDPQEEFILTENAFGIHEGPVSYSVNRFTGKKKQTVYTEFHLLTVISPRLAIVFRSEEMPEPLEDLIPRVREWKSTMLAMTAHIHADPEHVTSLLEDLPIAKARNSYTTVRNGRIELAEGADGVPKMNDKFVFIFFPLESDHAQKINMVMLDQAHDIDKLVFKSETALLKAMEFYLEYPCLTRGLYSMKTVSDDPDDPRLRFLKQMEDVASMLGSSTTAKYHVDPLWEDDEAIPLETAVAQVLATTTDTPEKDHTTLATEVLMNTLIKMKNNITVSNKPDQIQDSLLVFPDAAYGEGGDPIICTDPDQSIILALDDRCC</sequence>
<dbReference type="GeneID" id="19152527"/>
<dbReference type="eggNOG" id="ENOG502S5TP">
    <property type="taxonomic scope" value="Eukaryota"/>
</dbReference>
<proteinExistence type="predicted"/>